<dbReference type="STRING" id="323259.Mhun_1299"/>
<dbReference type="AlphaFoldDB" id="Q2FNZ4"/>
<organism evidence="1 2">
    <name type="scientific">Methanospirillum hungatei JF-1 (strain ATCC 27890 / DSM 864 / NBRC 100397 / JF-1)</name>
    <dbReference type="NCBI Taxonomy" id="323259"/>
    <lineage>
        <taxon>Archaea</taxon>
        <taxon>Methanobacteriati</taxon>
        <taxon>Methanobacteriota</taxon>
        <taxon>Stenosarchaea group</taxon>
        <taxon>Methanomicrobia</taxon>
        <taxon>Methanomicrobiales</taxon>
        <taxon>Methanospirillaceae</taxon>
        <taxon>Methanospirillum</taxon>
    </lineage>
</organism>
<dbReference type="HOGENOM" id="CLU_048696_1_0_2"/>
<gene>
    <name evidence="1" type="ordered locus">Mhun_1299</name>
</gene>
<dbReference type="eggNOG" id="arCOG05102">
    <property type="taxonomic scope" value="Archaea"/>
</dbReference>
<dbReference type="PANTHER" id="PTHR38733">
    <property type="entry name" value="PROTEIN MCRC"/>
    <property type="match status" value="1"/>
</dbReference>
<accession>Q2FNZ4</accession>
<dbReference type="EnsemblBacteria" id="ABD41040">
    <property type="protein sequence ID" value="ABD41040"/>
    <property type="gene ID" value="Mhun_1299"/>
</dbReference>
<dbReference type="Proteomes" id="UP000001941">
    <property type="component" value="Chromosome"/>
</dbReference>
<dbReference type="InParanoid" id="Q2FNZ4"/>
<keyword evidence="2" id="KW-1185">Reference proteome</keyword>
<dbReference type="REBASE" id="12008">
    <property type="entry name" value="MhuMcrBCP"/>
</dbReference>
<sequence>MEYPVTIGSHPKITDGVLTLPQEFFDILDECDPKQQIFARTTKTLTPINMVGVIRIGDVTIQILPKLFRDHLNEHKGTIFRNLAVMLSYTNLKPLSSDLTSMDQEDIDMLELFLRIFSEQLHHLLFRCQHRQYLNRDEHLKFIKGRIQVNKYWNPAQLERIPCTFKELTQDTLLNRIFKFCATLMSRHTQNEETKEHLKGILQILEPVTYTHVTSSETRFVILDRLTEQFAPLLRFCEIYLRHSTITLQASQVEIFSLLIPMERVFEQFISGVLSEQSHLLPEGATVYSQYPGGHLAQTLDGRGIFELRPDIFIDHPRIPVIIDTKYKMPKKSSSNSGIKQSDIYQMFGYGAKKNVPALMLLYPDIGEKIDIDLEFSYDNCRLSALLIRSITLTYDLADPVQWEMWLEELRGIMHDMYDRASHYAQVDTSIPVQIHV</sequence>
<evidence type="ECO:0000313" key="1">
    <source>
        <dbReference type="EMBL" id="ABD41040.1"/>
    </source>
</evidence>
<dbReference type="PANTHER" id="PTHR38733:SF1">
    <property type="entry name" value="TYPE IV METHYL-DIRECTED RESTRICTION ENZYME ECOKMCRBC"/>
    <property type="match status" value="1"/>
</dbReference>
<proteinExistence type="predicted"/>
<dbReference type="InterPro" id="IPR019292">
    <property type="entry name" value="McrC"/>
</dbReference>
<protein>
    <submittedName>
        <fullName evidence="1">McrBC 5-methylcytosine restriction system component-like protein</fullName>
    </submittedName>
</protein>
<dbReference type="Pfam" id="PF10117">
    <property type="entry name" value="McrBC"/>
    <property type="match status" value="1"/>
</dbReference>
<evidence type="ECO:0000313" key="2">
    <source>
        <dbReference type="Proteomes" id="UP000001941"/>
    </source>
</evidence>
<dbReference type="KEGG" id="mhu:Mhun_1299"/>
<name>Q2FNZ4_METHJ</name>
<dbReference type="EMBL" id="CP000254">
    <property type="protein sequence ID" value="ABD41040.1"/>
    <property type="molecule type" value="Genomic_DNA"/>
</dbReference>
<reference evidence="2" key="1">
    <citation type="journal article" date="2016" name="Stand. Genomic Sci.">
        <title>Complete genome sequence of Methanospirillum hungatei type strain JF1.</title>
        <authorList>
            <person name="Gunsalus R.P."/>
            <person name="Cook L.E."/>
            <person name="Crable B."/>
            <person name="Rohlin L."/>
            <person name="McDonald E."/>
            <person name="Mouttaki H."/>
            <person name="Sieber J.R."/>
            <person name="Poweleit N."/>
            <person name="Zhou H."/>
            <person name="Lapidus A.L."/>
            <person name="Daligault H.E."/>
            <person name="Land M."/>
            <person name="Gilna P."/>
            <person name="Ivanova N."/>
            <person name="Kyrpides N."/>
            <person name="Culley D.E."/>
            <person name="McInerney M.J."/>
        </authorList>
    </citation>
    <scope>NUCLEOTIDE SEQUENCE [LARGE SCALE GENOMIC DNA]</scope>
    <source>
        <strain evidence="2">ATCC 27890 / DSM 864 / NBRC 100397 / JF-1</strain>
    </source>
</reference>